<evidence type="ECO:0000259" key="5">
    <source>
        <dbReference type="Pfam" id="PF04542"/>
    </source>
</evidence>
<dbReference type="GO" id="GO:0003677">
    <property type="term" value="F:DNA binding"/>
    <property type="evidence" value="ECO:0007669"/>
    <property type="project" value="InterPro"/>
</dbReference>
<dbReference type="InterPro" id="IPR039425">
    <property type="entry name" value="RNA_pol_sigma-70-like"/>
</dbReference>
<dbReference type="PANTHER" id="PTHR43133">
    <property type="entry name" value="RNA POLYMERASE ECF-TYPE SIGMA FACTO"/>
    <property type="match status" value="1"/>
</dbReference>
<evidence type="ECO:0000256" key="1">
    <source>
        <dbReference type="ARBA" id="ARBA00010641"/>
    </source>
</evidence>
<dbReference type="InterPro" id="IPR013324">
    <property type="entry name" value="RNA_pol_sigma_r3/r4-like"/>
</dbReference>
<dbReference type="GO" id="GO:0006352">
    <property type="term" value="P:DNA-templated transcription initiation"/>
    <property type="evidence" value="ECO:0007669"/>
    <property type="project" value="InterPro"/>
</dbReference>
<dbReference type="CDD" id="cd06171">
    <property type="entry name" value="Sigma70_r4"/>
    <property type="match status" value="1"/>
</dbReference>
<dbReference type="Proteomes" id="UP000664144">
    <property type="component" value="Unassembled WGS sequence"/>
</dbReference>
<evidence type="ECO:0000313" key="8">
    <source>
        <dbReference type="Proteomes" id="UP000664144"/>
    </source>
</evidence>
<proteinExistence type="inferred from homology"/>
<dbReference type="SUPFAM" id="SSF88946">
    <property type="entry name" value="Sigma2 domain of RNA polymerase sigma factors"/>
    <property type="match status" value="1"/>
</dbReference>
<dbReference type="AlphaFoldDB" id="A0A939EUH2"/>
<evidence type="ECO:0000256" key="4">
    <source>
        <dbReference type="ARBA" id="ARBA00023163"/>
    </source>
</evidence>
<keyword evidence="8" id="KW-1185">Reference proteome</keyword>
<dbReference type="PANTHER" id="PTHR43133:SF46">
    <property type="entry name" value="RNA POLYMERASE SIGMA-70 FACTOR ECF SUBFAMILY"/>
    <property type="match status" value="1"/>
</dbReference>
<keyword evidence="4" id="KW-0804">Transcription</keyword>
<dbReference type="EMBL" id="JAFLQZ010000001">
    <property type="protein sequence ID" value="MBO0356707.1"/>
    <property type="molecule type" value="Genomic_DNA"/>
</dbReference>
<reference evidence="7" key="1">
    <citation type="submission" date="2021-03" db="EMBL/GenBank/DDBJ databases">
        <authorList>
            <person name="Kim M.K."/>
        </authorList>
    </citation>
    <scope>NUCLEOTIDE SEQUENCE</scope>
    <source>
        <strain evidence="7">BT186</strain>
    </source>
</reference>
<dbReference type="RefSeq" id="WP_206980228.1">
    <property type="nucleotide sequence ID" value="NZ_JAFLQZ010000001.1"/>
</dbReference>
<dbReference type="Pfam" id="PF08281">
    <property type="entry name" value="Sigma70_r4_2"/>
    <property type="match status" value="1"/>
</dbReference>
<keyword evidence="2" id="KW-0805">Transcription regulation</keyword>
<evidence type="ECO:0000256" key="2">
    <source>
        <dbReference type="ARBA" id="ARBA00023015"/>
    </source>
</evidence>
<evidence type="ECO:0000313" key="7">
    <source>
        <dbReference type="EMBL" id="MBO0356707.1"/>
    </source>
</evidence>
<accession>A0A939EUH2</accession>
<dbReference type="InterPro" id="IPR013325">
    <property type="entry name" value="RNA_pol_sigma_r2"/>
</dbReference>
<keyword evidence="3" id="KW-0731">Sigma factor</keyword>
<sequence>MPELSASVWDEFRAGSERAFERIFLTYYDPLYGYGMRLANNQELVKDCLQSLFHRLWQRRDKLGAVEEVRPYLFKALRNEVAAELQAQRRRTELHQSSSLEFTVQFSVEDFLVAQQLTTEQHAHLLAGLSQLNNRQREAVHLRFFNGFAYERIAEIMELQPQSVRNLLHQSIKRLRSAWPLPA</sequence>
<protein>
    <submittedName>
        <fullName evidence="7">Sigma-70 family RNA polymerase sigma factor</fullName>
    </submittedName>
</protein>
<feature type="domain" description="RNA polymerase sigma factor 70 region 4 type 2" evidence="6">
    <location>
        <begin position="127"/>
        <end position="175"/>
    </location>
</feature>
<dbReference type="NCBIfam" id="TIGR02937">
    <property type="entry name" value="sigma70-ECF"/>
    <property type="match status" value="1"/>
</dbReference>
<comment type="caution">
    <text evidence="7">The sequence shown here is derived from an EMBL/GenBank/DDBJ whole genome shotgun (WGS) entry which is preliminary data.</text>
</comment>
<dbReference type="Pfam" id="PF04542">
    <property type="entry name" value="Sigma70_r2"/>
    <property type="match status" value="1"/>
</dbReference>
<organism evidence="7 8">
    <name type="scientific">Hymenobacter telluris</name>
    <dbReference type="NCBI Taxonomy" id="2816474"/>
    <lineage>
        <taxon>Bacteria</taxon>
        <taxon>Pseudomonadati</taxon>
        <taxon>Bacteroidota</taxon>
        <taxon>Cytophagia</taxon>
        <taxon>Cytophagales</taxon>
        <taxon>Hymenobacteraceae</taxon>
        <taxon>Hymenobacter</taxon>
    </lineage>
</organism>
<evidence type="ECO:0000256" key="3">
    <source>
        <dbReference type="ARBA" id="ARBA00023082"/>
    </source>
</evidence>
<dbReference type="GO" id="GO:0016987">
    <property type="term" value="F:sigma factor activity"/>
    <property type="evidence" value="ECO:0007669"/>
    <property type="project" value="UniProtKB-KW"/>
</dbReference>
<dbReference type="InterPro" id="IPR007627">
    <property type="entry name" value="RNA_pol_sigma70_r2"/>
</dbReference>
<feature type="domain" description="RNA polymerase sigma-70 region 2" evidence="5">
    <location>
        <begin position="24"/>
        <end position="91"/>
    </location>
</feature>
<comment type="similarity">
    <text evidence="1">Belongs to the sigma-70 factor family. ECF subfamily.</text>
</comment>
<dbReference type="InterPro" id="IPR014284">
    <property type="entry name" value="RNA_pol_sigma-70_dom"/>
</dbReference>
<dbReference type="Gene3D" id="1.10.1740.10">
    <property type="match status" value="1"/>
</dbReference>
<dbReference type="InterPro" id="IPR013249">
    <property type="entry name" value="RNA_pol_sigma70_r4_t2"/>
</dbReference>
<dbReference type="Gene3D" id="1.10.10.10">
    <property type="entry name" value="Winged helix-like DNA-binding domain superfamily/Winged helix DNA-binding domain"/>
    <property type="match status" value="1"/>
</dbReference>
<evidence type="ECO:0000259" key="6">
    <source>
        <dbReference type="Pfam" id="PF08281"/>
    </source>
</evidence>
<name>A0A939EUH2_9BACT</name>
<gene>
    <name evidence="7" type="ORF">J0X19_02000</name>
</gene>
<dbReference type="SUPFAM" id="SSF88659">
    <property type="entry name" value="Sigma3 and sigma4 domains of RNA polymerase sigma factors"/>
    <property type="match status" value="1"/>
</dbReference>
<dbReference type="InterPro" id="IPR036388">
    <property type="entry name" value="WH-like_DNA-bd_sf"/>
</dbReference>